<evidence type="ECO:0000313" key="2">
    <source>
        <dbReference type="EMBL" id="MBL6455721.1"/>
    </source>
</evidence>
<dbReference type="InterPro" id="IPR002545">
    <property type="entry name" value="CheW-lke_dom"/>
</dbReference>
<dbReference type="Proteomes" id="UP000606490">
    <property type="component" value="Unassembled WGS sequence"/>
</dbReference>
<dbReference type="Pfam" id="PF01584">
    <property type="entry name" value="CheW"/>
    <property type="match status" value="1"/>
</dbReference>
<dbReference type="InterPro" id="IPR036061">
    <property type="entry name" value="CheW-like_dom_sf"/>
</dbReference>
<dbReference type="Gene3D" id="2.30.30.40">
    <property type="entry name" value="SH3 Domains"/>
    <property type="match status" value="1"/>
</dbReference>
<dbReference type="Gene3D" id="2.40.50.180">
    <property type="entry name" value="CheA-289, Domain 4"/>
    <property type="match status" value="1"/>
</dbReference>
<dbReference type="RefSeq" id="WP_202825448.1">
    <property type="nucleotide sequence ID" value="NZ_JAEUXJ010000003.1"/>
</dbReference>
<dbReference type="InterPro" id="IPR039315">
    <property type="entry name" value="CheW"/>
</dbReference>
<dbReference type="PANTHER" id="PTHR22617:SF23">
    <property type="entry name" value="CHEMOTAXIS PROTEIN CHEW"/>
    <property type="match status" value="1"/>
</dbReference>
<gene>
    <name evidence="2" type="ORF">JMJ55_10325</name>
</gene>
<accession>A0ABS1V3M0</accession>
<proteinExistence type="predicted"/>
<dbReference type="SMART" id="SM00260">
    <property type="entry name" value="CheW"/>
    <property type="match status" value="1"/>
</dbReference>
<reference evidence="2 3" key="1">
    <citation type="submission" date="2021-01" db="EMBL/GenBank/DDBJ databases">
        <title>Belnapia mucosa sp. nov. and Belnapia arida sp. nov., isolated from the Tabernas Desert (Almeria, Spain).</title>
        <authorList>
            <person name="Molina-Menor E."/>
            <person name="Vidal-Verdu A."/>
            <person name="Calonge A."/>
            <person name="Satari L."/>
            <person name="Pereto Magraner J."/>
            <person name="Porcar Miralles M."/>
        </authorList>
    </citation>
    <scope>NUCLEOTIDE SEQUENCE [LARGE SCALE GENOMIC DNA]</scope>
    <source>
        <strain evidence="2 3">T6</strain>
    </source>
</reference>
<comment type="caution">
    <text evidence="2">The sequence shown here is derived from an EMBL/GenBank/DDBJ whole genome shotgun (WGS) entry which is preliminary data.</text>
</comment>
<sequence>MLVVFTLAGLRCAIRHADVRELLPLPRLWRAPTQPAPVAGFLNLAGEAVPVLDLARLFGLPDGEDDPGAGLYRHLILLRATPVALLVTRVQDLVSFAPERLRPVADKATLNGCVEAEFELAGGFVHLIAVDRLLLEEERQALLGLRAAAEARLEGWRAQPA</sequence>
<evidence type="ECO:0000313" key="3">
    <source>
        <dbReference type="Proteomes" id="UP000606490"/>
    </source>
</evidence>
<name>A0ABS1V3M0_9PROT</name>
<dbReference type="PROSITE" id="PS50851">
    <property type="entry name" value="CHEW"/>
    <property type="match status" value="1"/>
</dbReference>
<feature type="domain" description="CheW-like" evidence="1">
    <location>
        <begin position="1"/>
        <end position="139"/>
    </location>
</feature>
<protein>
    <submittedName>
        <fullName evidence="2">Chemotaxis protein CheW</fullName>
    </submittedName>
</protein>
<dbReference type="SUPFAM" id="SSF50341">
    <property type="entry name" value="CheW-like"/>
    <property type="match status" value="1"/>
</dbReference>
<keyword evidence="3" id="KW-1185">Reference proteome</keyword>
<dbReference type="PANTHER" id="PTHR22617">
    <property type="entry name" value="CHEMOTAXIS SENSOR HISTIDINE KINASE-RELATED"/>
    <property type="match status" value="1"/>
</dbReference>
<organism evidence="2 3">
    <name type="scientific">Belnapia mucosa</name>
    <dbReference type="NCBI Taxonomy" id="2804532"/>
    <lineage>
        <taxon>Bacteria</taxon>
        <taxon>Pseudomonadati</taxon>
        <taxon>Pseudomonadota</taxon>
        <taxon>Alphaproteobacteria</taxon>
        <taxon>Acetobacterales</taxon>
        <taxon>Roseomonadaceae</taxon>
        <taxon>Belnapia</taxon>
    </lineage>
</organism>
<dbReference type="EMBL" id="JAEUXJ010000003">
    <property type="protein sequence ID" value="MBL6455721.1"/>
    <property type="molecule type" value="Genomic_DNA"/>
</dbReference>
<evidence type="ECO:0000259" key="1">
    <source>
        <dbReference type="PROSITE" id="PS50851"/>
    </source>
</evidence>